<organism evidence="1 2">
    <name type="scientific">Candidatus Tidjanibacter faecipullorum</name>
    <dbReference type="NCBI Taxonomy" id="2838766"/>
    <lineage>
        <taxon>Bacteria</taxon>
        <taxon>Pseudomonadati</taxon>
        <taxon>Bacteroidota</taxon>
        <taxon>Bacteroidia</taxon>
        <taxon>Bacteroidales</taxon>
        <taxon>Rikenellaceae</taxon>
        <taxon>Tidjanibacter</taxon>
    </lineage>
</organism>
<reference evidence="1" key="1">
    <citation type="journal article" date="2021" name="PeerJ">
        <title>Extensive microbial diversity within the chicken gut microbiome revealed by metagenomics and culture.</title>
        <authorList>
            <person name="Gilroy R."/>
            <person name="Ravi A."/>
            <person name="Getino M."/>
            <person name="Pursley I."/>
            <person name="Horton D.L."/>
            <person name="Alikhan N.F."/>
            <person name="Baker D."/>
            <person name="Gharbi K."/>
            <person name="Hall N."/>
            <person name="Watson M."/>
            <person name="Adriaenssens E.M."/>
            <person name="Foster-Nyarko E."/>
            <person name="Jarju S."/>
            <person name="Secka A."/>
            <person name="Antonio M."/>
            <person name="Oren A."/>
            <person name="Chaudhuri R.R."/>
            <person name="La Ragione R."/>
            <person name="Hildebrand F."/>
            <person name="Pallen M.J."/>
        </authorList>
    </citation>
    <scope>NUCLEOTIDE SEQUENCE</scope>
    <source>
        <strain evidence="1">ChiHjej11B10-19426</strain>
    </source>
</reference>
<name>A0A9D2DDJ1_9BACT</name>
<sequence length="116" mass="11468">MKNFIQDGNTINYTVAGTPVKGGELRMVGDVAAVAVTDGAVGETIAMHVTGVYELPKGAGAITQGAAVYADAGGTGIVATAEGNKFAGYAWEEAAAEAATVLVKINGAAVITQPAA</sequence>
<dbReference type="AlphaFoldDB" id="A0A9D2DDJ1"/>
<gene>
    <name evidence="1" type="ORF">H9816_04130</name>
</gene>
<evidence type="ECO:0000313" key="1">
    <source>
        <dbReference type="EMBL" id="HIZ15080.1"/>
    </source>
</evidence>
<dbReference type="EMBL" id="DXCC01000012">
    <property type="protein sequence ID" value="HIZ15080.1"/>
    <property type="molecule type" value="Genomic_DNA"/>
</dbReference>
<dbReference type="InterPro" id="IPR011231">
    <property type="entry name" value="Phage_VT1-Sakai_H0018"/>
</dbReference>
<comment type="caution">
    <text evidence="1">The sequence shown here is derived from an EMBL/GenBank/DDBJ whole genome shotgun (WGS) entry which is preliminary data.</text>
</comment>
<dbReference type="PIRSF" id="PIRSF030771">
    <property type="entry name" value="UCP030771"/>
    <property type="match status" value="1"/>
</dbReference>
<reference evidence="1" key="2">
    <citation type="submission" date="2021-04" db="EMBL/GenBank/DDBJ databases">
        <authorList>
            <person name="Gilroy R."/>
        </authorList>
    </citation>
    <scope>NUCLEOTIDE SEQUENCE</scope>
    <source>
        <strain evidence="1">ChiHjej11B10-19426</strain>
    </source>
</reference>
<evidence type="ECO:0000313" key="2">
    <source>
        <dbReference type="Proteomes" id="UP000824014"/>
    </source>
</evidence>
<dbReference type="Proteomes" id="UP000824014">
    <property type="component" value="Unassembled WGS sequence"/>
</dbReference>
<accession>A0A9D2DDJ1</accession>
<dbReference type="Pfam" id="PF09956">
    <property type="entry name" value="Phage_cement_2"/>
    <property type="match status" value="1"/>
</dbReference>
<proteinExistence type="predicted"/>
<protein>
    <submittedName>
        <fullName evidence="1">DUF2190 family protein</fullName>
    </submittedName>
</protein>